<keyword evidence="5" id="KW-1133">Transmembrane helix</keyword>
<reference evidence="7" key="1">
    <citation type="journal article" date="2010" name="Science">
        <title>Plasticity of animal genome architecture unmasked by rapid evolution of a pelagic tunicate.</title>
        <authorList>
            <person name="Denoeud F."/>
            <person name="Henriet S."/>
            <person name="Mungpakdee S."/>
            <person name="Aury J.M."/>
            <person name="Da Silva C."/>
            <person name="Brinkmann H."/>
            <person name="Mikhaleva J."/>
            <person name="Olsen L.C."/>
            <person name="Jubin C."/>
            <person name="Canestro C."/>
            <person name="Bouquet J.M."/>
            <person name="Danks G."/>
            <person name="Poulain J."/>
            <person name="Campsteijn C."/>
            <person name="Adamski M."/>
            <person name="Cross I."/>
            <person name="Yadetie F."/>
            <person name="Muffato M."/>
            <person name="Louis A."/>
            <person name="Butcher S."/>
            <person name="Tsagkogeorga G."/>
            <person name="Konrad A."/>
            <person name="Singh S."/>
            <person name="Jensen M.F."/>
            <person name="Cong E.H."/>
            <person name="Eikeseth-Otteraa H."/>
            <person name="Noel B."/>
            <person name="Anthouard V."/>
            <person name="Porcel B.M."/>
            <person name="Kachouri-Lafond R."/>
            <person name="Nishino A."/>
            <person name="Ugolini M."/>
            <person name="Chourrout P."/>
            <person name="Nishida H."/>
            <person name="Aasland R."/>
            <person name="Huzurbazar S."/>
            <person name="Westhof E."/>
            <person name="Delsuc F."/>
            <person name="Lehrach H."/>
            <person name="Reinhardt R."/>
            <person name="Weissenbach J."/>
            <person name="Roy S.W."/>
            <person name="Artiguenave F."/>
            <person name="Postlethwait J.H."/>
            <person name="Manak J.R."/>
            <person name="Thompson E.M."/>
            <person name="Jaillon O."/>
            <person name="Du Pasquier L."/>
            <person name="Boudinot P."/>
            <person name="Liberles D.A."/>
            <person name="Volff J.N."/>
            <person name="Philippe H."/>
            <person name="Lenhard B."/>
            <person name="Roest Crollius H."/>
            <person name="Wincker P."/>
            <person name="Chourrout D."/>
        </authorList>
    </citation>
    <scope>NUCLEOTIDE SEQUENCE [LARGE SCALE GENOMIC DNA]</scope>
</reference>
<evidence type="ECO:0000256" key="4">
    <source>
        <dbReference type="RuleBase" id="RU363034"/>
    </source>
</evidence>
<evidence type="ECO:0000256" key="2">
    <source>
        <dbReference type="ARBA" id="ARBA00022825"/>
    </source>
</evidence>
<keyword evidence="3" id="KW-1015">Disulfide bond</keyword>
<keyword evidence="4" id="KW-0378">Hydrolase</keyword>
<dbReference type="Pfam" id="PF00089">
    <property type="entry name" value="Trypsin"/>
    <property type="match status" value="1"/>
</dbReference>
<dbReference type="InterPro" id="IPR009003">
    <property type="entry name" value="Peptidase_S1_PA"/>
</dbReference>
<keyword evidence="5" id="KW-0812">Transmembrane</keyword>
<sequence length="665" mass="73841">MKLSQLVLLCSSAEAAWRDKWVNKKLMFSARSSGDMQNCLETAKNTTIKHPIDLGKWSCSDASSGTVSCKGSCLEEGKKGQWKKMEFMVFCKPTRPQPVRKKIKGPASCKKQRSCFENVQDSVVKHALKSELDNQNIAHGYWGECRGSSSKETCRALCKEGYEPKWRSNAPVSLTLDCRKGKKKLTPKTSAIHGELACKPSREQLCKQPEIETPQGSLSFYGRKGDHDERHVYDLVCNDGSVVGQGECENGFWGSSLGDWPNSCARFDCSQDDVNELYPLFNGQWKCTDDDGNKNCAPDCNNPNSRVRWLVTCSAYGDKVGWHISSGQAFVSVDECLADGEEAPVSEFKQTTKKLPPGLETCSQSINFPDGVDGARLLGGDRIVGGVTADAHSMPWMALLGVKTSSGWVGQCAGSIIADRWVVTAAHCCRNIVSITAKFGEHDRWGSSADEFALTTTRMFIHPKYYDASDDGTKMNYDICLLRFDDNILDKAPNKEVVKTACLPTEDVQHGDACWVGGWGAMRYGSGAARVLQSVGVNIMDHAYCENFSNSIIPRPDDICATTPDEDGDGKTDGGMDACQGDSGGALICERNGFANRRRRRVAWKRLRLGRRARFVHFYFRDEGLDTRHCLKELIALMMLFYALFMPVNFFCTYELNNKFNTNKK</sequence>
<dbReference type="PROSITE" id="PS00134">
    <property type="entry name" value="TRYPSIN_HIS"/>
    <property type="match status" value="1"/>
</dbReference>
<keyword evidence="5" id="KW-0472">Membrane</keyword>
<evidence type="ECO:0000313" key="7">
    <source>
        <dbReference type="EMBL" id="CBY38735.1"/>
    </source>
</evidence>
<protein>
    <recommendedName>
        <fullName evidence="6">Peptidase S1 domain-containing protein</fullName>
    </recommendedName>
</protein>
<dbReference type="CDD" id="cd00190">
    <property type="entry name" value="Tryp_SPc"/>
    <property type="match status" value="1"/>
</dbReference>
<proteinExistence type="predicted"/>
<dbReference type="PANTHER" id="PTHR24252">
    <property type="entry name" value="ACROSIN-RELATED"/>
    <property type="match status" value="1"/>
</dbReference>
<dbReference type="GO" id="GO:0006508">
    <property type="term" value="P:proteolysis"/>
    <property type="evidence" value="ECO:0007669"/>
    <property type="project" value="UniProtKB-KW"/>
</dbReference>
<dbReference type="InterPro" id="IPR043504">
    <property type="entry name" value="Peptidase_S1_PA_chymotrypsin"/>
</dbReference>
<feature type="domain" description="Peptidase S1" evidence="6">
    <location>
        <begin position="383"/>
        <end position="630"/>
    </location>
</feature>
<dbReference type="PANTHER" id="PTHR24252:SF7">
    <property type="entry name" value="HYALIN"/>
    <property type="match status" value="1"/>
</dbReference>
<dbReference type="PROSITE" id="PS50240">
    <property type="entry name" value="TRYPSIN_DOM"/>
    <property type="match status" value="1"/>
</dbReference>
<keyword evidence="2 4" id="KW-0720">Serine protease</keyword>
<keyword evidence="1 4" id="KW-0645">Protease</keyword>
<dbReference type="PRINTS" id="PR00722">
    <property type="entry name" value="CHYMOTRYPSIN"/>
</dbReference>
<dbReference type="GO" id="GO:0004252">
    <property type="term" value="F:serine-type endopeptidase activity"/>
    <property type="evidence" value="ECO:0007669"/>
    <property type="project" value="InterPro"/>
</dbReference>
<dbReference type="PROSITE" id="PS00135">
    <property type="entry name" value="TRYPSIN_SER"/>
    <property type="match status" value="1"/>
</dbReference>
<feature type="transmembrane region" description="Helical" evidence="5">
    <location>
        <begin position="634"/>
        <end position="656"/>
    </location>
</feature>
<dbReference type="Proteomes" id="UP000011014">
    <property type="component" value="Unassembled WGS sequence"/>
</dbReference>
<organism evidence="7">
    <name type="scientific">Oikopleura dioica</name>
    <name type="common">Tunicate</name>
    <dbReference type="NCBI Taxonomy" id="34765"/>
    <lineage>
        <taxon>Eukaryota</taxon>
        <taxon>Metazoa</taxon>
        <taxon>Chordata</taxon>
        <taxon>Tunicata</taxon>
        <taxon>Appendicularia</taxon>
        <taxon>Copelata</taxon>
        <taxon>Oikopleuridae</taxon>
        <taxon>Oikopleura</taxon>
    </lineage>
</organism>
<dbReference type="InterPro" id="IPR001314">
    <property type="entry name" value="Peptidase_S1A"/>
</dbReference>
<dbReference type="InterPro" id="IPR033116">
    <property type="entry name" value="TRYPSIN_SER"/>
</dbReference>
<dbReference type="SUPFAM" id="SSF50494">
    <property type="entry name" value="Trypsin-like serine proteases"/>
    <property type="match status" value="1"/>
</dbReference>
<evidence type="ECO:0000259" key="6">
    <source>
        <dbReference type="PROSITE" id="PS50240"/>
    </source>
</evidence>
<accession>E4YTE6</accession>
<gene>
    <name evidence="7" type="ORF">GSOID_T00019253001</name>
</gene>
<dbReference type="Gene3D" id="2.40.10.10">
    <property type="entry name" value="Trypsin-like serine proteases"/>
    <property type="match status" value="1"/>
</dbReference>
<dbReference type="AlphaFoldDB" id="E4YTE6"/>
<dbReference type="EMBL" id="FN655310">
    <property type="protein sequence ID" value="CBY38735.1"/>
    <property type="molecule type" value="Genomic_DNA"/>
</dbReference>
<dbReference type="InterPro" id="IPR001254">
    <property type="entry name" value="Trypsin_dom"/>
</dbReference>
<evidence type="ECO:0000256" key="1">
    <source>
        <dbReference type="ARBA" id="ARBA00022670"/>
    </source>
</evidence>
<dbReference type="SMART" id="SM00020">
    <property type="entry name" value="Tryp_SPc"/>
    <property type="match status" value="1"/>
</dbReference>
<evidence type="ECO:0000256" key="3">
    <source>
        <dbReference type="ARBA" id="ARBA00023157"/>
    </source>
</evidence>
<evidence type="ECO:0000256" key="5">
    <source>
        <dbReference type="SAM" id="Phobius"/>
    </source>
</evidence>
<name>E4YTE6_OIKDI</name>
<dbReference type="InterPro" id="IPR018114">
    <property type="entry name" value="TRYPSIN_HIS"/>
</dbReference>